<sequence>MFRRKLTALSATKPLVINHHPVYRPKKIFFWSLFIVIVILVILGFQFISPDWGEFFTSFTGLGERIKELLHWDFNSFKEIPAIGQQKSFLARSFISIWDTIVMALSGTVIGIIIAVPVSILASKNIINNTFFNRFCKILLAIFRTIPSFAYALILVGFFGFNNLTVSIAVAIFTFAISAKMLYDKIEQVKMAPFETMLATGANRFRSFRAAILPQVIPHILSTVFYALETNLRYISIIGLVAKVGIGNLIDNNAQLQQWDRVGWLLFLLILTIVCLEILIYVLRKWVIFDQDKILDEKERKKMLNPTLRRTRKNNLLFYYHEIILADWKLKKKNVYQQYQQKAITKEQFIIEKQALKLERQNLIAQGKKDYLAHLELDRQKFAEIKAAYPATPKKWFIYSEKVGQLVRYDKVYLAEFAVEMTYQKQKLLQETKEAINLKHDEFIANLTVEKVYQKQPFGWIKRVVLLTIMFSLFIYSLTTIEWGLANSETIAQTLKNLARMFDISWWTLFGTENSLGEMVPYSVIYLIWETIMIAAVGTFIGVIIALILGTLGSENVVNKYVAKIFVVIATVIRPIPSYLYAIILISLTGIGEFTGALALAIATAGMLSKYIREMFDDVDMNIVKTLAATGLTNGQKFRYGVLPQVNSGIMSWIIYRFEINIKEATLLGIVGAGHMGYVLQAYFNSGLFEDFGALLFGIIIVSLLLEWLSNVVRDKINYNRDPKTIHWLKKVIRRSEAPSYAINAKMLGQTTTDIAFNELKALYVLTNINIFRTAWKIKQAEKISWTKAYQLSYCQTFNIKADKTTDNLKELVKEHNDQYLKAIKKVKETRHYEITQIKLKQDNQIKQLKVKFKKDWKNNSKCKERWELWKQFRLDCQLVKATSKHKKLSHI</sequence>
<dbReference type="EMBL" id="CP005078">
    <property type="protein sequence ID" value="AGM26595.1"/>
    <property type="molecule type" value="Genomic_DNA"/>
</dbReference>
<dbReference type="GO" id="GO:0055085">
    <property type="term" value="P:transmembrane transport"/>
    <property type="evidence" value="ECO:0007669"/>
    <property type="project" value="InterPro"/>
</dbReference>
<evidence type="ECO:0000256" key="1">
    <source>
        <dbReference type="ARBA" id="ARBA00004651"/>
    </source>
</evidence>
<dbReference type="STRING" id="1276229.SSYRP_v1c10080"/>
<feature type="transmembrane region" description="Helical" evidence="7">
    <location>
        <begin position="232"/>
        <end position="250"/>
    </location>
</feature>
<dbReference type="PROSITE" id="PS50928">
    <property type="entry name" value="ABC_TM1"/>
    <property type="match status" value="2"/>
</dbReference>
<evidence type="ECO:0000256" key="5">
    <source>
        <dbReference type="ARBA" id="ARBA00022989"/>
    </source>
</evidence>
<comment type="subcellular location">
    <subcellularLocation>
        <location evidence="1 7">Cell membrane</location>
        <topology evidence="1 7">Multi-pass membrane protein</topology>
    </subcellularLocation>
</comment>
<evidence type="ECO:0000256" key="6">
    <source>
        <dbReference type="ARBA" id="ARBA00023136"/>
    </source>
</evidence>
<reference evidence="9 10" key="1">
    <citation type="journal article" date="2013" name="Genome Biol. Evol.">
        <title>Complete genomes of two dipteran-associated spiroplasmas provided insights into the origin, dynamics, and impacts of viral invasion in spiroplasma.</title>
        <authorList>
            <person name="Ku C."/>
            <person name="Lo W.S."/>
            <person name="Chen L.L."/>
            <person name="Kuo C.H."/>
        </authorList>
    </citation>
    <scope>NUCLEOTIDE SEQUENCE [LARGE SCALE GENOMIC DNA]</scope>
    <source>
        <strain evidence="9">EA-1</strain>
    </source>
</reference>
<feature type="transmembrane region" description="Helical" evidence="7">
    <location>
        <begin position="28"/>
        <end position="48"/>
    </location>
</feature>
<feature type="transmembrane region" description="Helical" evidence="7">
    <location>
        <begin position="665"/>
        <end position="686"/>
    </location>
</feature>
<proteinExistence type="inferred from homology"/>
<dbReference type="Pfam" id="PF00528">
    <property type="entry name" value="BPD_transp_1"/>
    <property type="match status" value="2"/>
</dbReference>
<dbReference type="PATRIC" id="fig|1276229.3.peg.999"/>
<keyword evidence="10" id="KW-1185">Reference proteome</keyword>
<dbReference type="KEGG" id="ssyr:SSYRP_v1c10080"/>
<dbReference type="AlphaFoldDB" id="R4UKE1"/>
<gene>
    <name evidence="9" type="primary">phnE</name>
    <name evidence="9" type="ORF">SSYRP_v1c10080</name>
</gene>
<name>R4UKE1_9MOLU</name>
<feature type="transmembrane region" description="Helical" evidence="7">
    <location>
        <begin position="135"/>
        <end position="158"/>
    </location>
</feature>
<evidence type="ECO:0000313" key="9">
    <source>
        <dbReference type="EMBL" id="AGM26595.1"/>
    </source>
</evidence>
<dbReference type="SUPFAM" id="SSF161098">
    <property type="entry name" value="MetI-like"/>
    <property type="match status" value="2"/>
</dbReference>
<comment type="similarity">
    <text evidence="7">Belongs to the binding-protein-dependent transport system permease family.</text>
</comment>
<dbReference type="RefSeq" id="WP_016341233.1">
    <property type="nucleotide sequence ID" value="NC_021284.1"/>
</dbReference>
<dbReference type="eggNOG" id="COG3639">
    <property type="taxonomic scope" value="Bacteria"/>
</dbReference>
<keyword evidence="4 7" id="KW-0812">Transmembrane</keyword>
<feature type="transmembrane region" description="Helical" evidence="7">
    <location>
        <begin position="464"/>
        <end position="486"/>
    </location>
</feature>
<organism evidence="9 10">
    <name type="scientific">Spiroplasma syrphidicola EA-1</name>
    <dbReference type="NCBI Taxonomy" id="1276229"/>
    <lineage>
        <taxon>Bacteria</taxon>
        <taxon>Bacillati</taxon>
        <taxon>Mycoplasmatota</taxon>
        <taxon>Mollicutes</taxon>
        <taxon>Entomoplasmatales</taxon>
        <taxon>Spiroplasmataceae</taxon>
        <taxon>Spiroplasma</taxon>
    </lineage>
</organism>
<keyword evidence="3" id="KW-1003">Cell membrane</keyword>
<evidence type="ECO:0000256" key="3">
    <source>
        <dbReference type="ARBA" id="ARBA00022475"/>
    </source>
</evidence>
<accession>R4UKE1</accession>
<feature type="transmembrane region" description="Helical" evidence="7">
    <location>
        <begin position="561"/>
        <end position="577"/>
    </location>
</feature>
<dbReference type="HOGENOM" id="CLU_329502_0_0_14"/>
<evidence type="ECO:0000256" key="2">
    <source>
        <dbReference type="ARBA" id="ARBA00022448"/>
    </source>
</evidence>
<feature type="transmembrane region" description="Helical" evidence="7">
    <location>
        <begin position="692"/>
        <end position="709"/>
    </location>
</feature>
<dbReference type="Gene3D" id="1.10.3720.10">
    <property type="entry name" value="MetI-like"/>
    <property type="match status" value="2"/>
</dbReference>
<dbReference type="InterPro" id="IPR000515">
    <property type="entry name" value="MetI-like"/>
</dbReference>
<evidence type="ECO:0000259" key="8">
    <source>
        <dbReference type="PROSITE" id="PS50928"/>
    </source>
</evidence>
<feature type="domain" description="ABC transmembrane type-1" evidence="8">
    <location>
        <begin position="97"/>
        <end position="280"/>
    </location>
</feature>
<keyword evidence="5 7" id="KW-1133">Transmembrane helix</keyword>
<keyword evidence="6 7" id="KW-0472">Membrane</keyword>
<dbReference type="GO" id="GO:0005886">
    <property type="term" value="C:plasma membrane"/>
    <property type="evidence" value="ECO:0007669"/>
    <property type="project" value="UniProtKB-SubCell"/>
</dbReference>
<evidence type="ECO:0000313" key="10">
    <source>
        <dbReference type="Proteomes" id="UP000013963"/>
    </source>
</evidence>
<dbReference type="PANTHER" id="PTHR30043">
    <property type="entry name" value="PHOSPHONATES TRANSPORT SYSTEM PERMEASE PROTEIN"/>
    <property type="match status" value="1"/>
</dbReference>
<feature type="transmembrane region" description="Helical" evidence="7">
    <location>
        <begin position="164"/>
        <end position="183"/>
    </location>
</feature>
<dbReference type="InterPro" id="IPR035906">
    <property type="entry name" value="MetI-like_sf"/>
</dbReference>
<dbReference type="Proteomes" id="UP000013963">
    <property type="component" value="Chromosome"/>
</dbReference>
<evidence type="ECO:0000256" key="7">
    <source>
        <dbReference type="RuleBase" id="RU363032"/>
    </source>
</evidence>
<feature type="transmembrane region" description="Helical" evidence="7">
    <location>
        <begin position="583"/>
        <end position="608"/>
    </location>
</feature>
<dbReference type="PANTHER" id="PTHR30043:SF1">
    <property type="entry name" value="ABC TRANSPORT SYSTEM PERMEASE PROTEIN P69"/>
    <property type="match status" value="1"/>
</dbReference>
<evidence type="ECO:0000256" key="4">
    <source>
        <dbReference type="ARBA" id="ARBA00022692"/>
    </source>
</evidence>
<feature type="transmembrane region" description="Helical" evidence="7">
    <location>
        <begin position="524"/>
        <end position="549"/>
    </location>
</feature>
<dbReference type="CDD" id="cd06261">
    <property type="entry name" value="TM_PBP2"/>
    <property type="match status" value="2"/>
</dbReference>
<feature type="transmembrane region" description="Helical" evidence="7">
    <location>
        <begin position="101"/>
        <end position="123"/>
    </location>
</feature>
<feature type="domain" description="ABC transmembrane type-1" evidence="8">
    <location>
        <begin position="528"/>
        <end position="710"/>
    </location>
</feature>
<feature type="transmembrane region" description="Helical" evidence="7">
    <location>
        <begin position="262"/>
        <end position="283"/>
    </location>
</feature>
<protein>
    <submittedName>
        <fullName evidence="9">Phosphonate transport system permease protein</fullName>
    </submittedName>
</protein>
<keyword evidence="2 7" id="KW-0813">Transport</keyword>
<dbReference type="OrthoDB" id="8557224at2"/>